<sequence length="430" mass="46224">MSLLSRSLTALVFGTSLWPAQANDFSIVNGEEVARNSYPWFASIGVKHISDAYDAHSCGGSLIHPSWVLTAAHCFDSDDEAGSLSVTVGRHRLRSNEGVRVAVKRLIRHPQFDNNDHDIALVELAEPIQGVPVAKLGSLAELPAPGTDARAIGHGGLAAPLDFLIDRYQPVGDCYSGLAACLAEIEQQGVTTAQMIDVMLSANGSADRRLGIGYAELLTLLRQRGGTPTASMSVEALVAALETKKVTLLEMVRTIRNAAIGSDALHEVTLPLVDNATCRSAGYSPSDNMLCAGYINQPKDTCQGDSGGPLFVRHGNDWRQIGIVSFGATCATTYGVYTKLANYVDWIGSHVPRFNEDRLFAWGENAARSILKPGGNERSVMVGPYYARLYPNSNTAIGSDGKTVYFYDGRTILPLGALDGFLNMAVKDRY</sequence>
<evidence type="ECO:0000256" key="6">
    <source>
        <dbReference type="RuleBase" id="RU363034"/>
    </source>
</evidence>
<keyword evidence="5" id="KW-1015">Disulfide bond</keyword>
<reference evidence="10" key="1">
    <citation type="journal article" date="2019" name="Int. J. Syst. Evol. Microbiol.">
        <title>The Global Catalogue of Microorganisms (GCM) 10K type strain sequencing project: providing services to taxonomists for standard genome sequencing and annotation.</title>
        <authorList>
            <consortium name="The Broad Institute Genomics Platform"/>
            <consortium name="The Broad Institute Genome Sequencing Center for Infectious Disease"/>
            <person name="Wu L."/>
            <person name="Ma J."/>
        </authorList>
    </citation>
    <scope>NUCLEOTIDE SEQUENCE [LARGE SCALE GENOMIC DNA]</scope>
    <source>
        <strain evidence="10">LMG 29894</strain>
    </source>
</reference>
<evidence type="ECO:0000256" key="1">
    <source>
        <dbReference type="ARBA" id="ARBA00004613"/>
    </source>
</evidence>
<dbReference type="CDD" id="cd00190">
    <property type="entry name" value="Tryp_SPc"/>
    <property type="match status" value="1"/>
</dbReference>
<dbReference type="PANTHER" id="PTHR24264">
    <property type="entry name" value="TRYPSIN-RELATED"/>
    <property type="match status" value="1"/>
</dbReference>
<keyword evidence="7" id="KW-0732">Signal</keyword>
<dbReference type="SUPFAM" id="SSF50494">
    <property type="entry name" value="Trypsin-like serine proteases"/>
    <property type="match status" value="1"/>
</dbReference>
<keyword evidence="6" id="KW-0720">Serine protease</keyword>
<dbReference type="PROSITE" id="PS50240">
    <property type="entry name" value="TRYPSIN_DOM"/>
    <property type="match status" value="1"/>
</dbReference>
<evidence type="ECO:0000256" key="7">
    <source>
        <dbReference type="SAM" id="SignalP"/>
    </source>
</evidence>
<dbReference type="InterPro" id="IPR050127">
    <property type="entry name" value="Serine_Proteases_S1"/>
</dbReference>
<dbReference type="InterPro" id="IPR018114">
    <property type="entry name" value="TRYPSIN_HIS"/>
</dbReference>
<dbReference type="Proteomes" id="UP001595791">
    <property type="component" value="Unassembled WGS sequence"/>
</dbReference>
<keyword evidence="2" id="KW-0964">Secreted</keyword>
<dbReference type="RefSeq" id="WP_378166238.1">
    <property type="nucleotide sequence ID" value="NZ_JBHSBU010000001.1"/>
</dbReference>
<dbReference type="Gene3D" id="2.40.10.10">
    <property type="entry name" value="Trypsin-like serine proteases"/>
    <property type="match status" value="2"/>
</dbReference>
<comment type="subcellular location">
    <subcellularLocation>
        <location evidence="1">Secreted</location>
    </subcellularLocation>
</comment>
<dbReference type="InterPro" id="IPR001314">
    <property type="entry name" value="Peptidase_S1A"/>
</dbReference>
<dbReference type="InterPro" id="IPR033116">
    <property type="entry name" value="TRYPSIN_SER"/>
</dbReference>
<dbReference type="PRINTS" id="PR00722">
    <property type="entry name" value="CHYMOTRYPSIN"/>
</dbReference>
<dbReference type="PROSITE" id="PS00135">
    <property type="entry name" value="TRYPSIN_SER"/>
    <property type="match status" value="1"/>
</dbReference>
<accession>A0ABV8MU55</accession>
<organism evidence="9 10">
    <name type="scientific">Chitinimonas lacunae</name>
    <dbReference type="NCBI Taxonomy" id="1963018"/>
    <lineage>
        <taxon>Bacteria</taxon>
        <taxon>Pseudomonadati</taxon>
        <taxon>Pseudomonadota</taxon>
        <taxon>Betaproteobacteria</taxon>
        <taxon>Neisseriales</taxon>
        <taxon>Chitinibacteraceae</taxon>
        <taxon>Chitinimonas</taxon>
    </lineage>
</organism>
<dbReference type="PROSITE" id="PS00134">
    <property type="entry name" value="TRYPSIN_HIS"/>
    <property type="match status" value="1"/>
</dbReference>
<evidence type="ECO:0000256" key="3">
    <source>
        <dbReference type="ARBA" id="ARBA00022670"/>
    </source>
</evidence>
<feature type="chain" id="PRO_5047499990" evidence="7">
    <location>
        <begin position="23"/>
        <end position="430"/>
    </location>
</feature>
<keyword evidence="10" id="KW-1185">Reference proteome</keyword>
<protein>
    <submittedName>
        <fullName evidence="9">S1 family peptidase</fullName>
    </submittedName>
</protein>
<comment type="caution">
    <text evidence="9">The sequence shown here is derived from an EMBL/GenBank/DDBJ whole genome shotgun (WGS) entry which is preliminary data.</text>
</comment>
<evidence type="ECO:0000313" key="9">
    <source>
        <dbReference type="EMBL" id="MFC4160905.1"/>
    </source>
</evidence>
<gene>
    <name evidence="9" type="ORF">ACFOW7_16320</name>
</gene>
<evidence type="ECO:0000256" key="5">
    <source>
        <dbReference type="ARBA" id="ARBA00023157"/>
    </source>
</evidence>
<name>A0ABV8MU55_9NEIS</name>
<proteinExistence type="predicted"/>
<dbReference type="InterPro" id="IPR009003">
    <property type="entry name" value="Peptidase_S1_PA"/>
</dbReference>
<dbReference type="InterPro" id="IPR043504">
    <property type="entry name" value="Peptidase_S1_PA_chymotrypsin"/>
</dbReference>
<dbReference type="EMBL" id="JBHSBU010000001">
    <property type="protein sequence ID" value="MFC4160905.1"/>
    <property type="molecule type" value="Genomic_DNA"/>
</dbReference>
<keyword evidence="4 6" id="KW-0378">Hydrolase</keyword>
<dbReference type="Pfam" id="PF00089">
    <property type="entry name" value="Trypsin"/>
    <property type="match status" value="2"/>
</dbReference>
<dbReference type="PANTHER" id="PTHR24264:SF65">
    <property type="entry name" value="SRCR DOMAIN-CONTAINING PROTEIN"/>
    <property type="match status" value="1"/>
</dbReference>
<dbReference type="InterPro" id="IPR001254">
    <property type="entry name" value="Trypsin_dom"/>
</dbReference>
<feature type="signal peptide" evidence="7">
    <location>
        <begin position="1"/>
        <end position="22"/>
    </location>
</feature>
<dbReference type="SMART" id="SM00020">
    <property type="entry name" value="Tryp_SPc"/>
    <property type="match status" value="1"/>
</dbReference>
<evidence type="ECO:0000313" key="10">
    <source>
        <dbReference type="Proteomes" id="UP001595791"/>
    </source>
</evidence>
<feature type="domain" description="Peptidase S1" evidence="8">
    <location>
        <begin position="27"/>
        <end position="352"/>
    </location>
</feature>
<evidence type="ECO:0000256" key="4">
    <source>
        <dbReference type="ARBA" id="ARBA00022801"/>
    </source>
</evidence>
<keyword evidence="3 6" id="KW-0645">Protease</keyword>
<evidence type="ECO:0000256" key="2">
    <source>
        <dbReference type="ARBA" id="ARBA00022525"/>
    </source>
</evidence>
<evidence type="ECO:0000259" key="8">
    <source>
        <dbReference type="PROSITE" id="PS50240"/>
    </source>
</evidence>